<proteinExistence type="predicted"/>
<protein>
    <submittedName>
        <fullName evidence="1">Uncharacterized protein</fullName>
    </submittedName>
</protein>
<accession>A0A7W7RUP0</accession>
<dbReference type="Proteomes" id="UP000534286">
    <property type="component" value="Unassembled WGS sequence"/>
</dbReference>
<dbReference type="EMBL" id="JACHJU010000001">
    <property type="protein sequence ID" value="MBB4938477.1"/>
    <property type="molecule type" value="Genomic_DNA"/>
</dbReference>
<organism evidence="1 2">
    <name type="scientific">Streptosporangium album</name>
    <dbReference type="NCBI Taxonomy" id="47479"/>
    <lineage>
        <taxon>Bacteria</taxon>
        <taxon>Bacillati</taxon>
        <taxon>Actinomycetota</taxon>
        <taxon>Actinomycetes</taxon>
        <taxon>Streptosporangiales</taxon>
        <taxon>Streptosporangiaceae</taxon>
        <taxon>Streptosporangium</taxon>
    </lineage>
</organism>
<dbReference type="RefSeq" id="WP_281391038.1">
    <property type="nucleotide sequence ID" value="NZ_BAABEK010000048.1"/>
</dbReference>
<keyword evidence="2" id="KW-1185">Reference proteome</keyword>
<reference evidence="1 2" key="1">
    <citation type="submission" date="2020-08" db="EMBL/GenBank/DDBJ databases">
        <title>Sequencing the genomes of 1000 actinobacteria strains.</title>
        <authorList>
            <person name="Klenk H.-P."/>
        </authorList>
    </citation>
    <scope>NUCLEOTIDE SEQUENCE [LARGE SCALE GENOMIC DNA]</scope>
    <source>
        <strain evidence="1 2">DSM 43023</strain>
    </source>
</reference>
<evidence type="ECO:0000313" key="2">
    <source>
        <dbReference type="Proteomes" id="UP000534286"/>
    </source>
</evidence>
<sequence length="43" mass="4468">MTRAGGDVDMLVKQGSATVLHRQADALRFIGRAFGNPLDGPAG</sequence>
<gene>
    <name evidence="1" type="ORF">FHR32_002782</name>
</gene>
<name>A0A7W7RUP0_9ACTN</name>
<evidence type="ECO:0000313" key="1">
    <source>
        <dbReference type="EMBL" id="MBB4938477.1"/>
    </source>
</evidence>
<dbReference type="AlphaFoldDB" id="A0A7W7RUP0"/>
<comment type="caution">
    <text evidence="1">The sequence shown here is derived from an EMBL/GenBank/DDBJ whole genome shotgun (WGS) entry which is preliminary data.</text>
</comment>